<evidence type="ECO:0000256" key="2">
    <source>
        <dbReference type="ARBA" id="ARBA00017934"/>
    </source>
</evidence>
<comment type="caution">
    <text evidence="6">The sequence shown here is derived from an EMBL/GenBank/DDBJ whole genome shotgun (WGS) entry which is preliminary data.</text>
</comment>
<sequence>MQPNLDTRKKQLEAWSNLVLKYHKWNKCYLLDTRADIPLFNNDSINRSLSPEDVQMVMCELAKTGNAEPLDKLKTRWYVYWNTVQEWADKVYTWVQQNNMIGTVCTFYEIVNDPSAEFAQMEEQVLIKVLTALESQKKAELILSDEDKGVKFF</sequence>
<dbReference type="Gene3D" id="1.10.10.570">
    <property type="entry name" value="Winged helix' DNA-binding domain. Chain C. Domain 1"/>
    <property type="match status" value="1"/>
</dbReference>
<evidence type="ECO:0000256" key="5">
    <source>
        <dbReference type="ARBA" id="ARBA00030094"/>
    </source>
</evidence>
<dbReference type="Proteomes" id="UP001558652">
    <property type="component" value="Unassembled WGS sequence"/>
</dbReference>
<evidence type="ECO:0000256" key="4">
    <source>
        <dbReference type="ARBA" id="ARBA00022927"/>
    </source>
</evidence>
<proteinExistence type="inferred from homology"/>
<organism evidence="6 7">
    <name type="scientific">Ranatra chinensis</name>
    <dbReference type="NCBI Taxonomy" id="642074"/>
    <lineage>
        <taxon>Eukaryota</taxon>
        <taxon>Metazoa</taxon>
        <taxon>Ecdysozoa</taxon>
        <taxon>Arthropoda</taxon>
        <taxon>Hexapoda</taxon>
        <taxon>Insecta</taxon>
        <taxon>Pterygota</taxon>
        <taxon>Neoptera</taxon>
        <taxon>Paraneoptera</taxon>
        <taxon>Hemiptera</taxon>
        <taxon>Heteroptera</taxon>
        <taxon>Panheteroptera</taxon>
        <taxon>Nepomorpha</taxon>
        <taxon>Nepidae</taxon>
        <taxon>Ranatrinae</taxon>
        <taxon>Ranatra</taxon>
    </lineage>
</organism>
<evidence type="ECO:0000256" key="1">
    <source>
        <dbReference type="ARBA" id="ARBA00009674"/>
    </source>
</evidence>
<evidence type="ECO:0000313" key="7">
    <source>
        <dbReference type="Proteomes" id="UP001558652"/>
    </source>
</evidence>
<dbReference type="GO" id="GO:0015031">
    <property type="term" value="P:protein transport"/>
    <property type="evidence" value="ECO:0007669"/>
    <property type="project" value="UniProtKB-KW"/>
</dbReference>
<reference evidence="6 7" key="1">
    <citation type="submission" date="2024-07" db="EMBL/GenBank/DDBJ databases">
        <title>Chromosome-level genome assembly of the water stick insect Ranatra chinensis (Heteroptera: Nepidae).</title>
        <authorList>
            <person name="Liu X."/>
        </authorList>
    </citation>
    <scope>NUCLEOTIDE SEQUENCE [LARGE SCALE GENOMIC DNA]</scope>
    <source>
        <strain evidence="6">Cailab_2021Rc</strain>
        <tissue evidence="6">Muscle</tissue>
    </source>
</reference>
<evidence type="ECO:0000256" key="3">
    <source>
        <dbReference type="ARBA" id="ARBA00022448"/>
    </source>
</evidence>
<keyword evidence="3" id="KW-0813">Transport</keyword>
<dbReference type="SUPFAM" id="SSF46785">
    <property type="entry name" value="Winged helix' DNA-binding domain"/>
    <property type="match status" value="2"/>
</dbReference>
<comment type="similarity">
    <text evidence="1">Belongs to the VPS25 family.</text>
</comment>
<dbReference type="InterPro" id="IPR036388">
    <property type="entry name" value="WH-like_DNA-bd_sf"/>
</dbReference>
<accession>A0ABD0Y6F5</accession>
<protein>
    <recommendedName>
        <fullName evidence="2">Vacuolar protein-sorting-associated protein 25</fullName>
    </recommendedName>
    <alternativeName>
        <fullName evidence="5">ESCRT-II complex subunit VPS25</fullName>
    </alternativeName>
</protein>
<dbReference type="PANTHER" id="PTHR13149:SF0">
    <property type="entry name" value="VACUOLAR PROTEIN-SORTING-ASSOCIATED PROTEIN 25"/>
    <property type="match status" value="1"/>
</dbReference>
<gene>
    <name evidence="6" type="ORF">AAG570_003310</name>
</gene>
<dbReference type="Gene3D" id="1.10.10.10">
    <property type="entry name" value="Winged helix-like DNA-binding domain superfamily/Winged helix DNA-binding domain"/>
    <property type="match status" value="1"/>
</dbReference>
<dbReference type="Pfam" id="PF05871">
    <property type="entry name" value="ESCRT-II"/>
    <property type="match status" value="1"/>
</dbReference>
<dbReference type="InterPro" id="IPR036390">
    <property type="entry name" value="WH_DNA-bd_sf"/>
</dbReference>
<dbReference type="AlphaFoldDB" id="A0ABD0Y6F5"/>
<dbReference type="InterPro" id="IPR008570">
    <property type="entry name" value="ESCRT-II_cplx_Vps25-sub"/>
</dbReference>
<dbReference type="EMBL" id="JBFDAA010000013">
    <property type="protein sequence ID" value="KAL1122986.1"/>
    <property type="molecule type" value="Genomic_DNA"/>
</dbReference>
<keyword evidence="4" id="KW-0653">Protein transport</keyword>
<dbReference type="PANTHER" id="PTHR13149">
    <property type="entry name" value="VACUOLAR PROTEIN SORTING-ASSOCIATED PROTEIN VPS25"/>
    <property type="match status" value="1"/>
</dbReference>
<dbReference type="InterPro" id="IPR014041">
    <property type="entry name" value="ESCRT-II_cplx_Vps25-sub_N"/>
</dbReference>
<keyword evidence="7" id="KW-1185">Reference proteome</keyword>
<evidence type="ECO:0000313" key="6">
    <source>
        <dbReference type="EMBL" id="KAL1122986.1"/>
    </source>
</evidence>
<name>A0ABD0Y6F5_9HEMI</name>